<gene>
    <name evidence="9" type="ORF">DKZ35_05910</name>
</gene>
<dbReference type="PROSITE" id="PS50850">
    <property type="entry name" value="MFS"/>
    <property type="match status" value="1"/>
</dbReference>
<sequence length="462" mass="50489">MKNQRISHALVIMVFGTFFGLLCSTLMNIALPTFMNVFHISEAQVQWVTNGYMLVNALMIPVSSFLIKRFPFKNLFIIFSGIFLLGTIIGAIAWSFNLVVVARMIQALGAGMMMPLVNVLAIRYAKPGKKGQIMGIIGLAFNCAPILGPAISGFLLHFFSWRYLFLLIIPFAVITLLLSFFLLPKIPHNEHPRFNTLALILITGGLWSLLMGLSNVSNNHLLSFNVAGYVLIGLVFLLLFFLNQRHSSRQLINFGIFSHKQFVFATIINMLITSTMYGNAILIPLLVQIVLGKSTVVSAIAVLPGAIVTGLLSTTSGRFYDIYPIKILVGTGLIIDIIGTIGQAAIGARSSVLMITLFQTIRQFGLVTMLIPLQTQALSLLPNEIVPDAVATFNTLRQIAAAFGTALIVSIVGIVNHLVHNPSSHLGIQAGFLLCLCLLLTSLYLSTKLYHKISSQAQLENA</sequence>
<dbReference type="PANTHER" id="PTHR42718">
    <property type="entry name" value="MAJOR FACILITATOR SUPERFAMILY MULTIDRUG TRANSPORTER MFSC"/>
    <property type="match status" value="1"/>
</dbReference>
<comment type="subcellular location">
    <subcellularLocation>
        <location evidence="1">Cell membrane</location>
        <topology evidence="1">Multi-pass membrane protein</topology>
    </subcellularLocation>
</comment>
<keyword evidence="5 7" id="KW-1133">Transmembrane helix</keyword>
<feature type="transmembrane region" description="Helical" evidence="7">
    <location>
        <begin position="426"/>
        <end position="445"/>
    </location>
</feature>
<feature type="transmembrane region" description="Helical" evidence="7">
    <location>
        <begin position="327"/>
        <end position="346"/>
    </location>
</feature>
<comment type="caution">
    <text evidence="9">The sequence shown here is derived from an EMBL/GenBank/DDBJ whole genome shotgun (WGS) entry which is preliminary data.</text>
</comment>
<dbReference type="InterPro" id="IPR036259">
    <property type="entry name" value="MFS_trans_sf"/>
</dbReference>
<feature type="transmembrane region" description="Helical" evidence="7">
    <location>
        <begin position="100"/>
        <end position="121"/>
    </location>
</feature>
<dbReference type="SUPFAM" id="SSF103473">
    <property type="entry name" value="MFS general substrate transporter"/>
    <property type="match status" value="1"/>
</dbReference>
<evidence type="ECO:0000256" key="3">
    <source>
        <dbReference type="ARBA" id="ARBA00022475"/>
    </source>
</evidence>
<feature type="transmembrane region" description="Helical" evidence="7">
    <location>
        <begin position="51"/>
        <end position="67"/>
    </location>
</feature>
<feature type="transmembrane region" description="Helical" evidence="7">
    <location>
        <begin position="163"/>
        <end position="183"/>
    </location>
</feature>
<evidence type="ECO:0000256" key="7">
    <source>
        <dbReference type="SAM" id="Phobius"/>
    </source>
</evidence>
<proteinExistence type="predicted"/>
<keyword evidence="3" id="KW-1003">Cell membrane</keyword>
<name>A0ABD6Y634_LIMRT</name>
<feature type="transmembrane region" description="Helical" evidence="7">
    <location>
        <begin position="195"/>
        <end position="216"/>
    </location>
</feature>
<dbReference type="InterPro" id="IPR011701">
    <property type="entry name" value="MFS"/>
</dbReference>
<evidence type="ECO:0000256" key="1">
    <source>
        <dbReference type="ARBA" id="ARBA00004651"/>
    </source>
</evidence>
<feature type="transmembrane region" description="Helical" evidence="7">
    <location>
        <begin position="74"/>
        <end position="94"/>
    </location>
</feature>
<evidence type="ECO:0000313" key="10">
    <source>
        <dbReference type="Proteomes" id="UP000245735"/>
    </source>
</evidence>
<keyword evidence="4 7" id="KW-0812">Transmembrane</keyword>
<dbReference type="Proteomes" id="UP000245735">
    <property type="component" value="Unassembled WGS sequence"/>
</dbReference>
<evidence type="ECO:0000256" key="4">
    <source>
        <dbReference type="ARBA" id="ARBA00022692"/>
    </source>
</evidence>
<reference evidence="10" key="1">
    <citation type="journal article" date="2018" name="Front. Microbiol.">
        <title>Comparative Genomics of the Herbivore Gut Symbiont Lactobacillus reuteri Reveals Genetic Diversity and Lifestyle Adaptation.</title>
        <authorList>
            <person name="Zhao J."/>
        </authorList>
    </citation>
    <scope>NUCLEOTIDE SEQUENCE [LARGE SCALE GENOMIC DNA]</scope>
    <source>
        <strain evidence="10">LR9</strain>
    </source>
</reference>
<feature type="transmembrane region" description="Helical" evidence="7">
    <location>
        <begin position="399"/>
        <end position="420"/>
    </location>
</feature>
<dbReference type="PANTHER" id="PTHR42718:SF24">
    <property type="entry name" value="MAJOR FACILITATOR SUPERFAMILY (MFS) PROFILE DOMAIN-CONTAINING PROTEIN"/>
    <property type="match status" value="1"/>
</dbReference>
<feature type="transmembrane region" description="Helical" evidence="7">
    <location>
        <begin position="262"/>
        <end position="290"/>
    </location>
</feature>
<keyword evidence="6 7" id="KW-0472">Membrane</keyword>
<keyword evidence="2" id="KW-0813">Transport</keyword>
<feature type="transmembrane region" description="Helical" evidence="7">
    <location>
        <begin position="222"/>
        <end position="242"/>
    </location>
</feature>
<evidence type="ECO:0000313" key="9">
    <source>
        <dbReference type="EMBL" id="PWT37302.1"/>
    </source>
</evidence>
<dbReference type="AlphaFoldDB" id="A0ABD6Y634"/>
<dbReference type="Pfam" id="PF07690">
    <property type="entry name" value="MFS_1"/>
    <property type="match status" value="1"/>
</dbReference>
<evidence type="ECO:0000256" key="5">
    <source>
        <dbReference type="ARBA" id="ARBA00022989"/>
    </source>
</evidence>
<dbReference type="PRINTS" id="PR01036">
    <property type="entry name" value="TCRTETB"/>
</dbReference>
<feature type="transmembrane region" description="Helical" evidence="7">
    <location>
        <begin position="9"/>
        <end position="31"/>
    </location>
</feature>
<dbReference type="Gene3D" id="1.20.1720.10">
    <property type="entry name" value="Multidrug resistance protein D"/>
    <property type="match status" value="1"/>
</dbReference>
<dbReference type="InterPro" id="IPR004638">
    <property type="entry name" value="EmrB-like"/>
</dbReference>
<evidence type="ECO:0000259" key="8">
    <source>
        <dbReference type="PROSITE" id="PS50850"/>
    </source>
</evidence>
<dbReference type="InterPro" id="IPR020846">
    <property type="entry name" value="MFS_dom"/>
</dbReference>
<evidence type="ECO:0000256" key="2">
    <source>
        <dbReference type="ARBA" id="ARBA00022448"/>
    </source>
</evidence>
<evidence type="ECO:0000256" key="6">
    <source>
        <dbReference type="ARBA" id="ARBA00023136"/>
    </source>
</evidence>
<dbReference type="NCBIfam" id="TIGR00711">
    <property type="entry name" value="efflux_EmrB"/>
    <property type="match status" value="1"/>
</dbReference>
<dbReference type="RefSeq" id="WP_109897762.1">
    <property type="nucleotide sequence ID" value="NZ_CALNWZ010000013.1"/>
</dbReference>
<feature type="domain" description="Major facilitator superfamily (MFS) profile" evidence="8">
    <location>
        <begin position="9"/>
        <end position="454"/>
    </location>
</feature>
<feature type="transmembrane region" description="Helical" evidence="7">
    <location>
        <begin position="133"/>
        <end position="157"/>
    </location>
</feature>
<organism evidence="9 10">
    <name type="scientific">Limosilactobacillus reuteri</name>
    <name type="common">Lactobacillus reuteri</name>
    <dbReference type="NCBI Taxonomy" id="1598"/>
    <lineage>
        <taxon>Bacteria</taxon>
        <taxon>Bacillati</taxon>
        <taxon>Bacillota</taxon>
        <taxon>Bacilli</taxon>
        <taxon>Lactobacillales</taxon>
        <taxon>Lactobacillaceae</taxon>
        <taxon>Limosilactobacillus</taxon>
    </lineage>
</organism>
<dbReference type="Gene3D" id="1.20.1250.20">
    <property type="entry name" value="MFS general substrate transporter like domains"/>
    <property type="match status" value="1"/>
</dbReference>
<dbReference type="GO" id="GO:0005886">
    <property type="term" value="C:plasma membrane"/>
    <property type="evidence" value="ECO:0007669"/>
    <property type="project" value="UniProtKB-SubCell"/>
</dbReference>
<accession>A0ABD6Y634</accession>
<dbReference type="EMBL" id="QGHV01000031">
    <property type="protein sequence ID" value="PWT37302.1"/>
    <property type="molecule type" value="Genomic_DNA"/>
</dbReference>
<feature type="transmembrane region" description="Helical" evidence="7">
    <location>
        <begin position="296"/>
        <end position="315"/>
    </location>
</feature>
<protein>
    <submittedName>
        <fullName evidence="9">MFS transporter</fullName>
    </submittedName>
</protein>